<sequence length="465" mass="55272">MGNVTFVGHLFIPQKSILSENPLKPCPKTRLLYHEDTLFIATREENYSNLKITNFLIYTLEADKRLHLLAEYSLKTPIDDIIGIDKTKVIVYGLSIDQNFSAFSILKIDILNHAEVNLYEMRLPQCWRIESELTLNQRKFFCQTKIFDSKYSIFTIDCSMETMNNCKKYKSYLFFFDATVEKIYDLSYISEKFIKEIEIVQTTLLGGKYILFQTGRIGDSEKFDIIFEAIQEKGKNFDHTDFSVKQTMIIYPLEKFLEDISNCNLSFEKYCFEKTDFQAVILTDCRWFENDEYFYIKTFTTENKSELIKVKVSNKGVEKKEIICRLNERIISDSIFVKERILDYGKLIDENLFYVVIVSRISPYCSKISILYIGKCIDKKDYYFEFKEKENVIKINIFENYMITCKMCFDEKDIYTNTDNLHLAYKCYSFPDKQLIYSLDGIHMLYKELIFRNPFDKTETLFYFY</sequence>
<evidence type="ECO:0000313" key="2">
    <source>
        <dbReference type="Proteomes" id="UP000009257"/>
    </source>
</evidence>
<proteinExistence type="predicted"/>
<reference evidence="1 2" key="1">
    <citation type="submission" date="2011-08" db="EMBL/GenBank/DDBJ databases">
        <title>Complete sequence of Caldicellulosiruptor lactoaceticus 6A.</title>
        <authorList>
            <consortium name="US DOE Joint Genome Institute"/>
            <person name="Lucas S."/>
            <person name="Han J."/>
            <person name="Lapidus A."/>
            <person name="Cheng J.-F."/>
            <person name="Goodwin L."/>
            <person name="Pitluck S."/>
            <person name="Peters L."/>
            <person name="Davenport K."/>
            <person name="Detter J.C."/>
            <person name="Han C."/>
            <person name="Tapia R."/>
            <person name="Land M."/>
            <person name="Hauser L."/>
            <person name="Kyrpides N."/>
            <person name="Ivanova N."/>
            <person name="Ovchinnikova G."/>
            <person name="Pagani I."/>
            <person name="Blumer-Schuette S.E."/>
            <person name="Kelly R.M."/>
            <person name="Woyke T."/>
        </authorList>
    </citation>
    <scope>NUCLEOTIDE SEQUENCE [LARGE SCALE GENOMIC DNA]</scope>
    <source>
        <strain evidence="1 2">6A</strain>
    </source>
</reference>
<dbReference type="AlphaFoldDB" id="G2PY75"/>
<accession>G2PY75</accession>
<dbReference type="Proteomes" id="UP000009257">
    <property type="component" value="Chromosome"/>
</dbReference>
<organism evidence="1 2">
    <name type="scientific">Caldicellulosiruptor acetigenus 6A</name>
    <dbReference type="NCBI Taxonomy" id="632516"/>
    <lineage>
        <taxon>Bacteria</taxon>
        <taxon>Bacillati</taxon>
        <taxon>Bacillota</taxon>
        <taxon>Bacillota incertae sedis</taxon>
        <taxon>Caldicellulosiruptorales</taxon>
        <taxon>Caldicellulosiruptoraceae</taxon>
        <taxon>Caldicellulosiruptor</taxon>
    </lineage>
</organism>
<dbReference type="RefSeq" id="WP_014042018.1">
    <property type="nucleotide sequence ID" value="NC_015949.1"/>
</dbReference>
<dbReference type="EMBL" id="CP003001">
    <property type="protein sequence ID" value="AEM73095.1"/>
    <property type="molecule type" value="Genomic_DNA"/>
</dbReference>
<name>G2PY75_9FIRM</name>
<dbReference type="HOGENOM" id="CLU_587522_0_0_9"/>
<evidence type="ECO:0000313" key="1">
    <source>
        <dbReference type="EMBL" id="AEM73095.1"/>
    </source>
</evidence>
<dbReference type="KEGG" id="clc:Calla_0435"/>
<gene>
    <name evidence="1" type="ORF">Calla_0435</name>
</gene>
<protein>
    <submittedName>
        <fullName evidence="1">Uncharacterized protein</fullName>
    </submittedName>
</protein>